<sequence>MQRKLSSKQLYGLKTYTHLKINKRHTYMGNRTCIKILKQWAEHRQGNNIVSRAWAWVKSRSSQNQAKMSGDQDLVNSLEGAFTQDEEIVIQQICALPNIEMTVGGQITSEQESEASQQWGSEVLRETGIAEDVNNEHDRRIQEIMRELVNSSEESGALNSTEWLSQFDLSPITPNVSTKTDYKGCGHSRDNESSAAPQYELLGDQESVSDNTLKSVNTTDAFQYYEYVTSSNYMIHGSNNETHTPVLPCYNESNIWRPIQLSTGEEDAISAPIDRCEYNITKKIDEYKAEATSYVTDNAEGRDITSNEHVFNLYGTTVTSGTENIRRNTPKQNAQLVTKGKDIILEVHSVGVTRRSSVTHESDTQPPGANPSTSADIGSSDTNADGALATAINLGSDTPPKNHEVPSAASQSNNTDDSRPKRKRYSTRTYRDTSSCNSRDKTVRTRYPDICKLREQAKNNCPDLDHPFWENIDNFSCKRSVFYRKDRSGIICHLSYFKEKHEPMGFVIDSKHILIKSNRNPQMPTCLECHNNYCEVKEAVKCEYCVKAYFELMLESEQGERKEIIDKWD</sequence>
<gene>
    <name evidence="1" type="ORF">QAD02_018195</name>
</gene>
<organism evidence="1 2">
    <name type="scientific">Eretmocerus hayati</name>
    <dbReference type="NCBI Taxonomy" id="131215"/>
    <lineage>
        <taxon>Eukaryota</taxon>
        <taxon>Metazoa</taxon>
        <taxon>Ecdysozoa</taxon>
        <taxon>Arthropoda</taxon>
        <taxon>Hexapoda</taxon>
        <taxon>Insecta</taxon>
        <taxon>Pterygota</taxon>
        <taxon>Neoptera</taxon>
        <taxon>Endopterygota</taxon>
        <taxon>Hymenoptera</taxon>
        <taxon>Apocrita</taxon>
        <taxon>Proctotrupomorpha</taxon>
        <taxon>Chalcidoidea</taxon>
        <taxon>Aphelinidae</taxon>
        <taxon>Aphelininae</taxon>
        <taxon>Eretmocerus</taxon>
    </lineage>
</organism>
<keyword evidence="2" id="KW-1185">Reference proteome</keyword>
<dbReference type="EMBL" id="CM056741">
    <property type="protein sequence ID" value="KAJ8682403.1"/>
    <property type="molecule type" value="Genomic_DNA"/>
</dbReference>
<dbReference type="Proteomes" id="UP001239111">
    <property type="component" value="Chromosome 1"/>
</dbReference>
<accession>A0ACC2PG17</accession>
<protein>
    <submittedName>
        <fullName evidence="1">Uncharacterized protein</fullName>
    </submittedName>
</protein>
<name>A0ACC2PG17_9HYME</name>
<reference evidence="1" key="1">
    <citation type="submission" date="2023-04" db="EMBL/GenBank/DDBJ databases">
        <title>A chromosome-level genome assembly of the parasitoid wasp Eretmocerus hayati.</title>
        <authorList>
            <person name="Zhong Y."/>
            <person name="Liu S."/>
            <person name="Liu Y."/>
        </authorList>
    </citation>
    <scope>NUCLEOTIDE SEQUENCE</scope>
    <source>
        <strain evidence="1">ZJU_SS_LIU_2023</strain>
    </source>
</reference>
<evidence type="ECO:0000313" key="1">
    <source>
        <dbReference type="EMBL" id="KAJ8682403.1"/>
    </source>
</evidence>
<proteinExistence type="predicted"/>
<comment type="caution">
    <text evidence="1">The sequence shown here is derived from an EMBL/GenBank/DDBJ whole genome shotgun (WGS) entry which is preliminary data.</text>
</comment>
<evidence type="ECO:0000313" key="2">
    <source>
        <dbReference type="Proteomes" id="UP001239111"/>
    </source>
</evidence>